<keyword evidence="1" id="KW-0511">Multifunctional enzyme</keyword>
<dbReference type="FunFam" id="3.10.20.370:FF:000001">
    <property type="entry name" value="Retrovirus-related Pol polyprotein from transposon 17.6-like protein"/>
    <property type="match status" value="1"/>
</dbReference>
<evidence type="ECO:0000256" key="1">
    <source>
        <dbReference type="ARBA" id="ARBA00023268"/>
    </source>
</evidence>
<proteinExistence type="predicted"/>
<sequence length="179" mass="20502">MWGPPQRTAFNKVKPPVLAYFDPKKPTVVEADSSSYGLGGCLLQEHEEGLRPVAFCSRSLSNTEQRYAQIEKECLASVWACERFDRHLMGLDSSTLYSDQKPLINSKDLSETPLRCLRMLIRLLRYKPVAIHQPGKMMVTSDTLSRSPAVCSQETSNLHEDYTSMCRWQPRRGQFRMEN</sequence>
<dbReference type="InterPro" id="IPR050951">
    <property type="entry name" value="Retrovirus_Pol_polyprotein"/>
</dbReference>
<evidence type="ECO:0000259" key="2">
    <source>
        <dbReference type="Pfam" id="PF17919"/>
    </source>
</evidence>
<evidence type="ECO:0000313" key="3">
    <source>
        <dbReference type="EMBL" id="KAK3772191.1"/>
    </source>
</evidence>
<dbReference type="CDD" id="cd09274">
    <property type="entry name" value="RNase_HI_RT_Ty3"/>
    <property type="match status" value="1"/>
</dbReference>
<dbReference type="GO" id="GO:0003824">
    <property type="term" value="F:catalytic activity"/>
    <property type="evidence" value="ECO:0007669"/>
    <property type="project" value="UniProtKB-KW"/>
</dbReference>
<dbReference type="Pfam" id="PF17919">
    <property type="entry name" value="RT_RNaseH_2"/>
    <property type="match status" value="1"/>
</dbReference>
<dbReference type="PANTHER" id="PTHR37984:SF5">
    <property type="entry name" value="PROTEIN NYNRIN-LIKE"/>
    <property type="match status" value="1"/>
</dbReference>
<comment type="caution">
    <text evidence="3">The sequence shown here is derived from an EMBL/GenBank/DDBJ whole genome shotgun (WGS) entry which is preliminary data.</text>
</comment>
<name>A0AAE0ZNP4_9GAST</name>
<protein>
    <recommendedName>
        <fullName evidence="2">Reverse transcriptase/retrotransposon-derived protein RNase H-like domain-containing protein</fullName>
    </recommendedName>
</protein>
<dbReference type="Gene3D" id="3.10.20.370">
    <property type="match status" value="1"/>
</dbReference>
<organism evidence="3 4">
    <name type="scientific">Elysia crispata</name>
    <name type="common">lettuce slug</name>
    <dbReference type="NCBI Taxonomy" id="231223"/>
    <lineage>
        <taxon>Eukaryota</taxon>
        <taxon>Metazoa</taxon>
        <taxon>Spiralia</taxon>
        <taxon>Lophotrochozoa</taxon>
        <taxon>Mollusca</taxon>
        <taxon>Gastropoda</taxon>
        <taxon>Heterobranchia</taxon>
        <taxon>Euthyneura</taxon>
        <taxon>Panpulmonata</taxon>
        <taxon>Sacoglossa</taxon>
        <taxon>Placobranchoidea</taxon>
        <taxon>Plakobranchidae</taxon>
        <taxon>Elysia</taxon>
    </lineage>
</organism>
<dbReference type="SUPFAM" id="SSF56672">
    <property type="entry name" value="DNA/RNA polymerases"/>
    <property type="match status" value="1"/>
</dbReference>
<dbReference type="PANTHER" id="PTHR37984">
    <property type="entry name" value="PROTEIN CBG26694"/>
    <property type="match status" value="1"/>
</dbReference>
<gene>
    <name evidence="3" type="ORF">RRG08_035231</name>
</gene>
<reference evidence="3" key="1">
    <citation type="journal article" date="2023" name="G3 (Bethesda)">
        <title>A reference genome for the long-term kleptoplast-retaining sea slug Elysia crispata morphotype clarki.</title>
        <authorList>
            <person name="Eastman K.E."/>
            <person name="Pendleton A.L."/>
            <person name="Shaikh M.A."/>
            <person name="Suttiyut T."/>
            <person name="Ogas R."/>
            <person name="Tomko P."/>
            <person name="Gavelis G."/>
            <person name="Widhalm J.R."/>
            <person name="Wisecaver J.H."/>
        </authorList>
    </citation>
    <scope>NUCLEOTIDE SEQUENCE</scope>
    <source>
        <strain evidence="3">ECLA1</strain>
    </source>
</reference>
<keyword evidence="4" id="KW-1185">Reference proteome</keyword>
<dbReference type="InterPro" id="IPR041577">
    <property type="entry name" value="RT_RNaseH_2"/>
</dbReference>
<accession>A0AAE0ZNP4</accession>
<evidence type="ECO:0000313" key="4">
    <source>
        <dbReference type="Proteomes" id="UP001283361"/>
    </source>
</evidence>
<dbReference type="InterPro" id="IPR043502">
    <property type="entry name" value="DNA/RNA_pol_sf"/>
</dbReference>
<dbReference type="Proteomes" id="UP001283361">
    <property type="component" value="Unassembled WGS sequence"/>
</dbReference>
<dbReference type="EMBL" id="JAWDGP010003655">
    <property type="protein sequence ID" value="KAK3772191.1"/>
    <property type="molecule type" value="Genomic_DNA"/>
</dbReference>
<dbReference type="AlphaFoldDB" id="A0AAE0ZNP4"/>
<feature type="domain" description="Reverse transcriptase/retrotransposon-derived protein RNase H-like" evidence="2">
    <location>
        <begin position="2"/>
        <end position="90"/>
    </location>
</feature>